<evidence type="ECO:0000313" key="2">
    <source>
        <dbReference type="Proteomes" id="UP000031246"/>
    </source>
</evidence>
<name>A0A0C1DF00_9SPHI</name>
<gene>
    <name evidence="1" type="ORF">OC25_03815</name>
</gene>
<accession>A0A0C1DF00</accession>
<comment type="caution">
    <text evidence="1">The sequence shown here is derived from an EMBL/GenBank/DDBJ whole genome shotgun (WGS) entry which is preliminary data.</text>
</comment>
<dbReference type="AlphaFoldDB" id="A0A0C1DF00"/>
<organism evidence="1 2">
    <name type="scientific">Pedobacter kyungheensis</name>
    <dbReference type="NCBI Taxonomy" id="1069985"/>
    <lineage>
        <taxon>Bacteria</taxon>
        <taxon>Pseudomonadati</taxon>
        <taxon>Bacteroidota</taxon>
        <taxon>Sphingobacteriia</taxon>
        <taxon>Sphingobacteriales</taxon>
        <taxon>Sphingobacteriaceae</taxon>
        <taxon>Pedobacter</taxon>
    </lineage>
</organism>
<sequence length="62" mass="7103">MPKLDGVFGLESVKPVERVEGGGFWCVERKEQGSAIDRWERCVEGCRVVFSFHARMVDTSLW</sequence>
<dbReference type="Proteomes" id="UP000031246">
    <property type="component" value="Unassembled WGS sequence"/>
</dbReference>
<reference evidence="1 2" key="1">
    <citation type="submission" date="2014-10" db="EMBL/GenBank/DDBJ databases">
        <title>Pedobacter Kyungheensis.</title>
        <authorList>
            <person name="Anderson B.M."/>
            <person name="Newman J.D."/>
        </authorList>
    </citation>
    <scope>NUCLEOTIDE SEQUENCE [LARGE SCALE GENOMIC DNA]</scope>
    <source>
        <strain evidence="1 2">KACC 16221</strain>
    </source>
</reference>
<proteinExistence type="predicted"/>
<protein>
    <submittedName>
        <fullName evidence="1">Uncharacterized protein</fullName>
    </submittedName>
</protein>
<evidence type="ECO:0000313" key="1">
    <source>
        <dbReference type="EMBL" id="KIA96216.1"/>
    </source>
</evidence>
<dbReference type="EMBL" id="JSYN01000003">
    <property type="protein sequence ID" value="KIA96216.1"/>
    <property type="molecule type" value="Genomic_DNA"/>
</dbReference>
<keyword evidence="2" id="KW-1185">Reference proteome</keyword>